<feature type="region of interest" description="Disordered" evidence="1">
    <location>
        <begin position="521"/>
        <end position="549"/>
    </location>
</feature>
<gene>
    <name evidence="4" type="ORF">B0I36DRAFT_22665</name>
</gene>
<dbReference type="InterPro" id="IPR024554">
    <property type="entry name" value="LEC1-like_C"/>
</dbReference>
<dbReference type="PANTHER" id="PTHR47185">
    <property type="entry name" value="PX DOMAIN-CONTAINING PROTEIN YPR097W"/>
    <property type="match status" value="1"/>
</dbReference>
<evidence type="ECO:0000256" key="1">
    <source>
        <dbReference type="SAM" id="MobiDB-lite"/>
    </source>
</evidence>
<accession>A0A9P9BX97</accession>
<feature type="region of interest" description="Disordered" evidence="1">
    <location>
        <begin position="655"/>
        <end position="776"/>
    </location>
</feature>
<feature type="compositionally biased region" description="Low complexity" evidence="1">
    <location>
        <begin position="711"/>
        <end position="728"/>
    </location>
</feature>
<dbReference type="Pfam" id="PF12825">
    <property type="entry name" value="DUF3818"/>
    <property type="match status" value="2"/>
</dbReference>
<proteinExistence type="predicted"/>
<name>A0A9P9BX97_9PEZI</name>
<dbReference type="EMBL" id="JAGTJQ010000001">
    <property type="protein sequence ID" value="KAH7041370.1"/>
    <property type="molecule type" value="Genomic_DNA"/>
</dbReference>
<feature type="compositionally biased region" description="Low complexity" evidence="1">
    <location>
        <begin position="603"/>
        <end position="620"/>
    </location>
</feature>
<evidence type="ECO:0000259" key="3">
    <source>
        <dbReference type="Pfam" id="PF12828"/>
    </source>
</evidence>
<feature type="domain" description="PX-associated" evidence="3">
    <location>
        <begin position="6"/>
        <end position="132"/>
    </location>
</feature>
<dbReference type="AlphaFoldDB" id="A0A9P9BX97"/>
<feature type="compositionally biased region" description="Basic and acidic residues" evidence="1">
    <location>
        <begin position="524"/>
        <end position="541"/>
    </location>
</feature>
<dbReference type="GO" id="GO:0035091">
    <property type="term" value="F:phosphatidylinositol binding"/>
    <property type="evidence" value="ECO:0007669"/>
    <property type="project" value="TreeGrafter"/>
</dbReference>
<dbReference type="InterPro" id="IPR024555">
    <property type="entry name" value="PX-associated"/>
</dbReference>
<dbReference type="OrthoDB" id="2117459at2759"/>
<evidence type="ECO:0000259" key="2">
    <source>
        <dbReference type="Pfam" id="PF12825"/>
    </source>
</evidence>
<protein>
    <recommendedName>
        <fullName evidence="6">PX-associated-domain-containing protein</fullName>
    </recommendedName>
</protein>
<feature type="domain" description="PX" evidence="2">
    <location>
        <begin position="178"/>
        <end position="377"/>
    </location>
</feature>
<dbReference type="RefSeq" id="XP_046019425.1">
    <property type="nucleotide sequence ID" value="XM_046149087.1"/>
</dbReference>
<feature type="domain" description="PX" evidence="2">
    <location>
        <begin position="400"/>
        <end position="513"/>
    </location>
</feature>
<keyword evidence="5" id="KW-1185">Reference proteome</keyword>
<dbReference type="PANTHER" id="PTHR47185:SF2">
    <property type="entry name" value="FUNGAL PROTEIN"/>
    <property type="match status" value="1"/>
</dbReference>
<sequence length="807" mass="87514">MAPQGKQLSDRQLSALFNILVHHETYSEVEKFKDTIGIQGYGYPFVDQVSPGNDSTHDAALSHSPLLQLLLTSFVLSAPGFRDLPPEFWSVKFKGMMERFGKANLSESYDKGTLGTRKRLACAATVIHEGVTRGLLAGIPHGEKKPDLHKNYDLASATDITEAYEDALTALIHDDLVKELFDHLATTADFESHSPAVKGAMDYAIIHVATLLHYIFVLSAEGPYLVKMVENIHGLIPYNLIRQTLRVGNAATMINGMARLFLAKMGIGAMTNWFGLTKDASDGMNLMQRIISMVLDWDASDFRKAAARIRNADGHVNSQYLDAIDKHIQASREQQEEVREKSMRGNRSIIVAILESADLDVPEDFSAEDHQQCLDYYAAKLAVWDREVTIKATCEQSPDYITGMVRDSIKAFEPMLRSVHDNVDLKKLISAAENFMNDAIAVAKCQSPDNRQNKTSSKARSAPSKATVDDYVALLHRHKEGFMYDYLHNVAKSCPDIRDMWCAWISDIVKIFRDTYEPGSQWQVKKDTTEPSNSERDRRVSADSSDGVGRMSDDLQTLFAQAPASKQTGIISAIDEYIEFLDDLEEISNTRMQRLIDESGNISTSGTPSTTSTSSQPGATDTSAKNTASRRRRGGGGNMAGPGVYLAMFEHLLNNTPITPDTPTGPPRRGKDVKSELGHGKTEAKTGPAGPGAADSQSTPEGRDTPGKTPSIRSISSSSSKSSSAAGSSKKKAGRPQGSKAGSTTNTSSAAGSGGASGSETSSITSNLTPEPPDVSVVIDALGGGFQKLVAEISLRSLPPAARGEKE</sequence>
<feature type="region of interest" description="Disordered" evidence="1">
    <location>
        <begin position="598"/>
        <end position="642"/>
    </location>
</feature>
<feature type="compositionally biased region" description="Low complexity" evidence="1">
    <location>
        <begin position="738"/>
        <end position="751"/>
    </location>
</feature>
<dbReference type="InterPro" id="IPR047168">
    <property type="entry name" value="LEC1-like"/>
</dbReference>
<evidence type="ECO:0000313" key="5">
    <source>
        <dbReference type="Proteomes" id="UP000756346"/>
    </source>
</evidence>
<organism evidence="4 5">
    <name type="scientific">Microdochium trichocladiopsis</name>
    <dbReference type="NCBI Taxonomy" id="1682393"/>
    <lineage>
        <taxon>Eukaryota</taxon>
        <taxon>Fungi</taxon>
        <taxon>Dikarya</taxon>
        <taxon>Ascomycota</taxon>
        <taxon>Pezizomycotina</taxon>
        <taxon>Sordariomycetes</taxon>
        <taxon>Xylariomycetidae</taxon>
        <taxon>Xylariales</taxon>
        <taxon>Microdochiaceae</taxon>
        <taxon>Microdochium</taxon>
    </lineage>
</organism>
<reference evidence="4" key="1">
    <citation type="journal article" date="2021" name="Nat. Commun.">
        <title>Genetic determinants of endophytism in the Arabidopsis root mycobiome.</title>
        <authorList>
            <person name="Mesny F."/>
            <person name="Miyauchi S."/>
            <person name="Thiergart T."/>
            <person name="Pickel B."/>
            <person name="Atanasova L."/>
            <person name="Karlsson M."/>
            <person name="Huettel B."/>
            <person name="Barry K.W."/>
            <person name="Haridas S."/>
            <person name="Chen C."/>
            <person name="Bauer D."/>
            <person name="Andreopoulos W."/>
            <person name="Pangilinan J."/>
            <person name="LaButti K."/>
            <person name="Riley R."/>
            <person name="Lipzen A."/>
            <person name="Clum A."/>
            <person name="Drula E."/>
            <person name="Henrissat B."/>
            <person name="Kohler A."/>
            <person name="Grigoriev I.V."/>
            <person name="Martin F.M."/>
            <person name="Hacquard S."/>
        </authorList>
    </citation>
    <scope>NUCLEOTIDE SEQUENCE</scope>
    <source>
        <strain evidence="4">MPI-CAGE-CH-0230</strain>
    </source>
</reference>
<comment type="caution">
    <text evidence="4">The sequence shown here is derived from an EMBL/GenBank/DDBJ whole genome shotgun (WGS) entry which is preliminary data.</text>
</comment>
<evidence type="ECO:0008006" key="6">
    <source>
        <dbReference type="Google" id="ProtNLM"/>
    </source>
</evidence>
<dbReference type="Pfam" id="PF12828">
    <property type="entry name" value="PXB"/>
    <property type="match status" value="1"/>
</dbReference>
<dbReference type="GeneID" id="70178633"/>
<dbReference type="Proteomes" id="UP000756346">
    <property type="component" value="Unassembled WGS sequence"/>
</dbReference>
<evidence type="ECO:0000313" key="4">
    <source>
        <dbReference type="EMBL" id="KAH7041370.1"/>
    </source>
</evidence>
<feature type="compositionally biased region" description="Basic and acidic residues" evidence="1">
    <location>
        <begin position="669"/>
        <end position="684"/>
    </location>
</feature>